<name>A0A4Q4ZF52_9ACTN</name>
<dbReference type="OrthoDB" id="10019896at2"/>
<dbReference type="AlphaFoldDB" id="A0A4Q4ZF52"/>
<reference evidence="2 3" key="1">
    <citation type="submission" date="2019-01" db="EMBL/GenBank/DDBJ databases">
        <title>Nocardioides guangzhouensis sp. nov., an actinobacterium isolated from soil.</title>
        <authorList>
            <person name="Fu Y."/>
            <person name="Cai Y."/>
            <person name="Lin Z."/>
            <person name="Chen P."/>
        </authorList>
    </citation>
    <scope>NUCLEOTIDE SEQUENCE [LARGE SCALE GENOMIC DNA]</scope>
    <source>
        <strain evidence="2 3">130</strain>
    </source>
</reference>
<dbReference type="RefSeq" id="WP_134716289.1">
    <property type="nucleotide sequence ID" value="NZ_SDKM01000010.1"/>
</dbReference>
<keyword evidence="1" id="KW-0472">Membrane</keyword>
<comment type="caution">
    <text evidence="2">The sequence shown here is derived from an EMBL/GenBank/DDBJ whole genome shotgun (WGS) entry which is preliminary data.</text>
</comment>
<sequence>MDLDELLERSGPPICTRGHRLEVELRRLVRDSETTAGRRRRSVRLGLAGVAVAGVLGLAPVASAAGLLPGWATWSTTQGSTCELQLDVGLRRDGDGELITETFTDAEQRATYAAAREFLTAFDYDSVDRDAAIAEWQAQEAHIRAGQRPGDRQPALQGDDLEVTAVLTQVVNRLRDHLHGRGLDIRAIMVSAGNRCTR</sequence>
<evidence type="ECO:0000313" key="2">
    <source>
        <dbReference type="EMBL" id="RYP86752.1"/>
    </source>
</evidence>
<evidence type="ECO:0000256" key="1">
    <source>
        <dbReference type="SAM" id="Phobius"/>
    </source>
</evidence>
<evidence type="ECO:0000313" key="3">
    <source>
        <dbReference type="Proteomes" id="UP000295198"/>
    </source>
</evidence>
<dbReference type="EMBL" id="SDKM01000010">
    <property type="protein sequence ID" value="RYP86752.1"/>
    <property type="molecule type" value="Genomic_DNA"/>
</dbReference>
<keyword evidence="1" id="KW-0812">Transmembrane</keyword>
<accession>A0A4Q4ZF52</accession>
<keyword evidence="3" id="KW-1185">Reference proteome</keyword>
<protein>
    <submittedName>
        <fullName evidence="2">Uncharacterized protein</fullName>
    </submittedName>
</protein>
<keyword evidence="1" id="KW-1133">Transmembrane helix</keyword>
<feature type="transmembrane region" description="Helical" evidence="1">
    <location>
        <begin position="45"/>
        <end position="72"/>
    </location>
</feature>
<dbReference type="Proteomes" id="UP000295198">
    <property type="component" value="Unassembled WGS sequence"/>
</dbReference>
<proteinExistence type="predicted"/>
<organism evidence="2 3">
    <name type="scientific">Nocardioides guangzhouensis</name>
    <dbReference type="NCBI Taxonomy" id="2497878"/>
    <lineage>
        <taxon>Bacteria</taxon>
        <taxon>Bacillati</taxon>
        <taxon>Actinomycetota</taxon>
        <taxon>Actinomycetes</taxon>
        <taxon>Propionibacteriales</taxon>
        <taxon>Nocardioidaceae</taxon>
        <taxon>Nocardioides</taxon>
    </lineage>
</organism>
<gene>
    <name evidence="2" type="ORF">EKO23_08840</name>
</gene>